<name>A0A2Z4LLD6_9BACT</name>
<dbReference type="PRINTS" id="PR00840">
    <property type="entry name" value="Y06768FAMILY"/>
</dbReference>
<reference evidence="4" key="1">
    <citation type="submission" date="2018-06" db="EMBL/GenBank/DDBJ databases">
        <title>Complete genome sequences of Mycoplasma anatis, M. anseris and M. cloacale type strains.</title>
        <authorList>
            <person name="Grozner D."/>
            <person name="Forro B."/>
            <person name="Sulyok K.M."/>
            <person name="Marton S."/>
            <person name="Kreizinger Z."/>
            <person name="Banyai K."/>
            <person name="Gyuranecz M."/>
        </authorList>
    </citation>
    <scope>NUCLEOTIDE SEQUENCE [LARGE SCALE GENOMIC DNA]</scope>
    <source>
        <strain evidence="4">NCTC 10199</strain>
    </source>
</reference>
<evidence type="ECO:0000256" key="1">
    <source>
        <dbReference type="SAM" id="MobiDB-lite"/>
    </source>
</evidence>
<keyword evidence="4" id="KW-1185">Reference proteome</keyword>
<sequence length="596" mass="67244">MKRKLLFFLGLPTVLSVASLTSCKKEKVEFEIGEWNNGNNNNSGDKNNPNHPVTPTPKPQPQPETPVTPTPQPQPETPEGENNVQPNPQPNPEEIPEIPSFPFPNFYTNDSYPEYVNRYNEISANNSNPELTKNSIYKEIYDRSFSIQTVTRLNEPGNPLLAIDQGTGWVLDYSWKNEEHTEISLFIATNFHVLSNFSNSWGNENDKKLGYDDPSGNTVAGFALGKASLENFDFGKTLNNKTNINAGVEYISNIDILTNPSLGFRGAAHATTHENSFNNPVIIFAGIDYIDDFAYNQFAEDIKTKFNVFKQNNYNNYKAIIDWQNERNEKIPFYTDFGVIKLDVNLATASSKMNTWIQNAVNAVNQYINRTKTLTLPNIDVTESYLPTLDYLSKGKNLSNNNPVNSYALSNAKNLYIAGYPRDTNGRTYFAKNNPTERDSDEISYFKIKNNKTAFTYSKNDASTRMGDSMSIYPYVWNRLFVESYGFNYNIKFSSLYYGASGSVVYNDFGEIVGIYNGVSSSVQFGDLLKSATMAPLLQSEDILLDNGKTIYAYNLIDGSNKNKYPHQTTSYREQLIKLYGENNLKTALFPNGVNK</sequence>
<evidence type="ECO:0000313" key="3">
    <source>
        <dbReference type="EMBL" id="AWX42571.1"/>
    </source>
</evidence>
<keyword evidence="2" id="KW-0732">Signal</keyword>
<dbReference type="PROSITE" id="PS51257">
    <property type="entry name" value="PROKAR_LIPOPROTEIN"/>
    <property type="match status" value="1"/>
</dbReference>
<dbReference type="Proteomes" id="UP000249865">
    <property type="component" value="Chromosome"/>
</dbReference>
<feature type="region of interest" description="Disordered" evidence="1">
    <location>
        <begin position="34"/>
        <end position="103"/>
    </location>
</feature>
<organism evidence="3 4">
    <name type="scientific">Metamycoplasma cloacale</name>
    <dbReference type="NCBI Taxonomy" id="92401"/>
    <lineage>
        <taxon>Bacteria</taxon>
        <taxon>Bacillati</taxon>
        <taxon>Mycoplasmatota</taxon>
        <taxon>Mycoplasmoidales</taxon>
        <taxon>Metamycoplasmataceae</taxon>
        <taxon>Metamycoplasma</taxon>
    </lineage>
</organism>
<feature type="compositionally biased region" description="Low complexity" evidence="1">
    <location>
        <begin position="36"/>
        <end position="50"/>
    </location>
</feature>
<feature type="chain" id="PRO_5043343860" evidence="2">
    <location>
        <begin position="19"/>
        <end position="596"/>
    </location>
</feature>
<dbReference type="InterPro" id="IPR022382">
    <property type="entry name" value="Mycoplasma_peptidase_DUF31"/>
</dbReference>
<dbReference type="KEGG" id="mclo:DK849_00525"/>
<dbReference type="InterPro" id="IPR022381">
    <property type="entry name" value="Uncharacterised_MG067"/>
</dbReference>
<proteinExistence type="predicted"/>
<protein>
    <submittedName>
        <fullName evidence="3">Uncharacterized protein</fullName>
    </submittedName>
</protein>
<accession>A0A2Z4LLD6</accession>
<evidence type="ECO:0000313" key="4">
    <source>
        <dbReference type="Proteomes" id="UP000249865"/>
    </source>
</evidence>
<dbReference type="Pfam" id="PF01732">
    <property type="entry name" value="Mycop_pep_DUF31"/>
    <property type="match status" value="1"/>
</dbReference>
<dbReference type="AlphaFoldDB" id="A0A2Z4LLD6"/>
<feature type="compositionally biased region" description="Pro residues" evidence="1">
    <location>
        <begin position="52"/>
        <end position="76"/>
    </location>
</feature>
<gene>
    <name evidence="3" type="ORF">DK849_00525</name>
</gene>
<evidence type="ECO:0000256" key="2">
    <source>
        <dbReference type="SAM" id="SignalP"/>
    </source>
</evidence>
<dbReference type="NCBIfam" id="NF045841">
    <property type="entry name" value="Ig_SerProt_MIP"/>
    <property type="match status" value="1"/>
</dbReference>
<dbReference type="EMBL" id="CP030103">
    <property type="protein sequence ID" value="AWX42571.1"/>
    <property type="molecule type" value="Genomic_DNA"/>
</dbReference>
<dbReference type="RefSeq" id="WP_051622544.1">
    <property type="nucleotide sequence ID" value="NZ_CP030103.1"/>
</dbReference>
<dbReference type="OrthoDB" id="395427at2"/>
<feature type="signal peptide" evidence="2">
    <location>
        <begin position="1"/>
        <end position="18"/>
    </location>
</feature>